<dbReference type="EMBL" id="RKHQ01000001">
    <property type="protein sequence ID" value="ROR96888.1"/>
    <property type="molecule type" value="Genomic_DNA"/>
</dbReference>
<dbReference type="InterPro" id="IPR043129">
    <property type="entry name" value="ATPase_NBD"/>
</dbReference>
<name>A0A3N2DB48_9MICO</name>
<protein>
    <submittedName>
        <fullName evidence="2">Putative NBD/HSP70 family sugar kinase</fullName>
    </submittedName>
</protein>
<dbReference type="PROSITE" id="PS01125">
    <property type="entry name" value="ROK"/>
    <property type="match status" value="1"/>
</dbReference>
<dbReference type="Proteomes" id="UP000275356">
    <property type="component" value="Unassembled WGS sequence"/>
</dbReference>
<dbReference type="PANTHER" id="PTHR18964:SF149">
    <property type="entry name" value="BIFUNCTIONAL UDP-N-ACETYLGLUCOSAMINE 2-EPIMERASE_N-ACETYLMANNOSAMINE KINASE"/>
    <property type="match status" value="1"/>
</dbReference>
<evidence type="ECO:0000313" key="3">
    <source>
        <dbReference type="Proteomes" id="UP000275356"/>
    </source>
</evidence>
<dbReference type="RefSeq" id="WP_170169384.1">
    <property type="nucleotide sequence ID" value="NZ_CALFQU010000029.1"/>
</dbReference>
<keyword evidence="2" id="KW-0808">Transferase</keyword>
<sequence length="411" mass="42057">MSGTAAWRGSSVARVADFNLAVLIDTIRRSESGLSRVELASATGLTQQAVSGITRRALASGLLLEGERQQPNGRGKPRTPLHLNPAGAYAVGAHIDPQGLTYVIADLAGRVVARSARELDRDAEPDDVMAGMAVEIDRLVSSSGIPRDRVVGVGVASPGPVDLGRGMIVSPPHLPRWRDVRVTTELARRTSLPVILDKDVAAAAVGERWAGTTMHSADSAFLYMSTGVGVGIVAGGSVLRGRTGNAGDVGHLSVDSAGFHCPCGLRGCLAGVLSTDGILADAVADGALPSAPATREAALPMLTTLVERYEAGSPAATATIERAAARLAVAIRTIANITDAQVVAIGGMTWARVSDAIMPLLDGLLAAGLARGPDVPLRVTTSAFGEDAAAIGTACLVLDDAFMPSAGTFAL</sequence>
<dbReference type="Gene3D" id="3.30.420.40">
    <property type="match status" value="2"/>
</dbReference>
<dbReference type="InterPro" id="IPR036390">
    <property type="entry name" value="WH_DNA-bd_sf"/>
</dbReference>
<evidence type="ECO:0000256" key="1">
    <source>
        <dbReference type="ARBA" id="ARBA00006479"/>
    </source>
</evidence>
<dbReference type="GO" id="GO:0016301">
    <property type="term" value="F:kinase activity"/>
    <property type="evidence" value="ECO:0007669"/>
    <property type="project" value="UniProtKB-KW"/>
</dbReference>
<dbReference type="SUPFAM" id="SSF46785">
    <property type="entry name" value="Winged helix' DNA-binding domain"/>
    <property type="match status" value="1"/>
</dbReference>
<dbReference type="PANTHER" id="PTHR18964">
    <property type="entry name" value="ROK (REPRESSOR, ORF, KINASE) FAMILY"/>
    <property type="match status" value="1"/>
</dbReference>
<keyword evidence="3" id="KW-1185">Reference proteome</keyword>
<dbReference type="AlphaFoldDB" id="A0A3N2DB48"/>
<gene>
    <name evidence="2" type="ORF">EDD28_1480</name>
</gene>
<dbReference type="Pfam" id="PF00480">
    <property type="entry name" value="ROK"/>
    <property type="match status" value="1"/>
</dbReference>
<comment type="similarity">
    <text evidence="1">Belongs to the ROK (NagC/XylR) family.</text>
</comment>
<evidence type="ECO:0000313" key="2">
    <source>
        <dbReference type="EMBL" id="ROR96888.1"/>
    </source>
</evidence>
<comment type="caution">
    <text evidence="2">The sequence shown here is derived from an EMBL/GenBank/DDBJ whole genome shotgun (WGS) entry which is preliminary data.</text>
</comment>
<proteinExistence type="inferred from homology"/>
<accession>A0A3N2DB48</accession>
<dbReference type="Gene3D" id="1.10.10.10">
    <property type="entry name" value="Winged helix-like DNA-binding domain superfamily/Winged helix DNA-binding domain"/>
    <property type="match status" value="1"/>
</dbReference>
<keyword evidence="2" id="KW-0418">Kinase</keyword>
<reference evidence="2 3" key="1">
    <citation type="submission" date="2018-11" db="EMBL/GenBank/DDBJ databases">
        <title>Sequencing the genomes of 1000 actinobacteria strains.</title>
        <authorList>
            <person name="Klenk H.-P."/>
        </authorList>
    </citation>
    <scope>NUCLEOTIDE SEQUENCE [LARGE SCALE GENOMIC DNA]</scope>
    <source>
        <strain evidence="2 3">DSM 13521</strain>
    </source>
</reference>
<dbReference type="SUPFAM" id="SSF53067">
    <property type="entry name" value="Actin-like ATPase domain"/>
    <property type="match status" value="1"/>
</dbReference>
<organism evidence="2 3">
    <name type="scientific">Salana multivorans</name>
    <dbReference type="NCBI Taxonomy" id="120377"/>
    <lineage>
        <taxon>Bacteria</taxon>
        <taxon>Bacillati</taxon>
        <taxon>Actinomycetota</taxon>
        <taxon>Actinomycetes</taxon>
        <taxon>Micrococcales</taxon>
        <taxon>Beutenbergiaceae</taxon>
        <taxon>Salana</taxon>
    </lineage>
</organism>
<dbReference type="InterPro" id="IPR036388">
    <property type="entry name" value="WH-like_DNA-bd_sf"/>
</dbReference>
<dbReference type="InterPro" id="IPR049874">
    <property type="entry name" value="ROK_cs"/>
</dbReference>
<dbReference type="InterPro" id="IPR000600">
    <property type="entry name" value="ROK"/>
</dbReference>